<sequence>MSPVPKILEFLRAIVEAFKEWPDNLRRIAGQICALVRLICERAKLPSRLDRSGPQRCVKISDPAYKRPDPLIYAQYYLMGQGLAVTWDNPDIEIKRGGVTVPPHMLEPDTEYEVVARIWNNSTEAPVVDLPVKFSYLSFGIGTTSTWIDEAKTDLGVKGGANHPAFASVKWRTPADPGHYCIQVLLDWLDDVNPNNNLGQDNTTVGVAHSPAKFEFRLRNGERERAEFRLEADAYALPELPICGERPRPRPSRRPLRTFPGTIAAAPAGHTRQAHPIPPGWLVTFDPAQAALGPGEEISVAVNIEPPAGFTGRKAVNVHAFSARGLAGGVTLYVER</sequence>
<dbReference type="EMBL" id="CCMZ01000075">
    <property type="protein sequence ID" value="CDX28136.1"/>
    <property type="molecule type" value="Genomic_DNA"/>
</dbReference>
<dbReference type="Proteomes" id="UP000045285">
    <property type="component" value="Unassembled WGS sequence"/>
</dbReference>
<keyword evidence="2" id="KW-1185">Reference proteome</keyword>
<name>A0A090EI95_MESPL</name>
<dbReference type="STRING" id="69974.MPLDJ20_60583"/>
<evidence type="ECO:0000313" key="2">
    <source>
        <dbReference type="Proteomes" id="UP000045285"/>
    </source>
</evidence>
<dbReference type="AlphaFoldDB" id="A0A090EI95"/>
<protein>
    <submittedName>
        <fullName evidence="1">Uncharacterized protein</fullName>
    </submittedName>
</protein>
<gene>
    <name evidence="1" type="ORF">MPL3356_80060</name>
</gene>
<organism evidence="1 2">
    <name type="scientific">Mesorhizobium plurifarium</name>
    <dbReference type="NCBI Taxonomy" id="69974"/>
    <lineage>
        <taxon>Bacteria</taxon>
        <taxon>Pseudomonadati</taxon>
        <taxon>Pseudomonadota</taxon>
        <taxon>Alphaproteobacteria</taxon>
        <taxon>Hyphomicrobiales</taxon>
        <taxon>Phyllobacteriaceae</taxon>
        <taxon>Mesorhizobium</taxon>
    </lineage>
</organism>
<accession>A0A090EI95</accession>
<proteinExistence type="predicted"/>
<reference evidence="2" key="1">
    <citation type="submission" date="2014-08" db="EMBL/GenBank/DDBJ databases">
        <authorList>
            <person name="Moulin L."/>
        </authorList>
    </citation>
    <scope>NUCLEOTIDE SEQUENCE [LARGE SCALE GENOMIC DNA]</scope>
</reference>
<evidence type="ECO:0000313" key="1">
    <source>
        <dbReference type="EMBL" id="CDX28136.1"/>
    </source>
</evidence>